<accession>A0AAD3P4J7</accession>
<dbReference type="AlphaFoldDB" id="A0AAD3P4J7"/>
<evidence type="ECO:0000313" key="2">
    <source>
        <dbReference type="Proteomes" id="UP001279734"/>
    </source>
</evidence>
<dbReference type="EMBL" id="BSYO01000001">
    <property type="protein sequence ID" value="GMG99141.1"/>
    <property type="molecule type" value="Genomic_DNA"/>
</dbReference>
<name>A0AAD3P4J7_NEPGR</name>
<keyword evidence="2" id="KW-1185">Reference proteome</keyword>
<dbReference type="InterPro" id="IPR004252">
    <property type="entry name" value="Probable_transposase_24"/>
</dbReference>
<dbReference type="Pfam" id="PF03004">
    <property type="entry name" value="Transposase_24"/>
    <property type="match status" value="1"/>
</dbReference>
<evidence type="ECO:0000313" key="1">
    <source>
        <dbReference type="EMBL" id="GMG99141.1"/>
    </source>
</evidence>
<organism evidence="1 2">
    <name type="scientific">Nepenthes gracilis</name>
    <name type="common">Slender pitcher plant</name>
    <dbReference type="NCBI Taxonomy" id="150966"/>
    <lineage>
        <taxon>Eukaryota</taxon>
        <taxon>Viridiplantae</taxon>
        <taxon>Streptophyta</taxon>
        <taxon>Embryophyta</taxon>
        <taxon>Tracheophyta</taxon>
        <taxon>Spermatophyta</taxon>
        <taxon>Magnoliopsida</taxon>
        <taxon>eudicotyledons</taxon>
        <taxon>Gunneridae</taxon>
        <taxon>Pentapetalae</taxon>
        <taxon>Caryophyllales</taxon>
        <taxon>Nepenthaceae</taxon>
        <taxon>Nepenthes</taxon>
    </lineage>
</organism>
<dbReference type="PANTHER" id="PTHR33499">
    <property type="entry name" value="OS12G0282400 PROTEIN-RELATED"/>
    <property type="match status" value="1"/>
</dbReference>
<sequence length="195" mass="23567">MVEEQTDRVQPIRGRTRCVKWKSKRDDNPAPVKIDLPSSLRRIVGENAQQFITEISYLVKQYCPINVDNWKQMDAHIKMKLMQKVKEKYVLPNENHVNMAIQKELMKRFRTWRFGLRRDYYKKYRTDKERIENCPPNVDIEQWKWLVLEYWGSQKFRHMSENNSKNRSKQRMMSCVGTKSIARTLHEMVIAIFNI</sequence>
<dbReference type="PANTHER" id="PTHR33499:SF43">
    <property type="entry name" value="TRANSPOSASE, PTTA_EN_SPM, PLANT"/>
    <property type="match status" value="1"/>
</dbReference>
<gene>
    <name evidence="1" type="ORF">Nepgr_000981</name>
</gene>
<proteinExistence type="predicted"/>
<dbReference type="Proteomes" id="UP001279734">
    <property type="component" value="Unassembled WGS sequence"/>
</dbReference>
<protein>
    <submittedName>
        <fullName evidence="1">Uncharacterized protein</fullName>
    </submittedName>
</protein>
<comment type="caution">
    <text evidence="1">The sequence shown here is derived from an EMBL/GenBank/DDBJ whole genome shotgun (WGS) entry which is preliminary data.</text>
</comment>
<reference evidence="1" key="1">
    <citation type="submission" date="2023-05" db="EMBL/GenBank/DDBJ databases">
        <title>Nepenthes gracilis genome sequencing.</title>
        <authorList>
            <person name="Fukushima K."/>
        </authorList>
    </citation>
    <scope>NUCLEOTIDE SEQUENCE</scope>
    <source>
        <strain evidence="1">SING2019-196</strain>
    </source>
</reference>